<comment type="function">
    <text evidence="4">Required for dimerization of active 70S ribosomes into 100S ribosomes in stationary phase; 100S ribosomes are translationally inactive and sometimes present during exponential growth.</text>
</comment>
<dbReference type="Pfam" id="PF02482">
    <property type="entry name" value="Ribosomal_S30AE"/>
    <property type="match status" value="1"/>
</dbReference>
<keyword evidence="7" id="KW-1185">Reference proteome</keyword>
<evidence type="ECO:0000256" key="2">
    <source>
        <dbReference type="ARBA" id="ARBA00038695"/>
    </source>
</evidence>
<keyword evidence="4" id="KW-0963">Cytoplasm</keyword>
<dbReference type="RefSeq" id="WP_142894300.1">
    <property type="nucleotide sequence ID" value="NZ_ML660052.1"/>
</dbReference>
<reference evidence="6 7" key="1">
    <citation type="submission" date="2019-06" db="EMBL/GenBank/DDBJ databases">
        <title>Whole genome sequence for Rhodospirillaceae sp. R148.</title>
        <authorList>
            <person name="Wang G."/>
        </authorList>
    </citation>
    <scope>NUCLEOTIDE SEQUENCE [LARGE SCALE GENOMIC DNA]</scope>
    <source>
        <strain evidence="6 7">R148</strain>
    </source>
</reference>
<dbReference type="OrthoDB" id="9794975at2"/>
<dbReference type="Proteomes" id="UP000315252">
    <property type="component" value="Unassembled WGS sequence"/>
</dbReference>
<dbReference type="InterPro" id="IPR032528">
    <property type="entry name" value="Ribosom_S30AE_C"/>
</dbReference>
<dbReference type="PANTHER" id="PTHR33231">
    <property type="entry name" value="30S RIBOSOMAL PROTEIN"/>
    <property type="match status" value="1"/>
</dbReference>
<evidence type="ECO:0000256" key="1">
    <source>
        <dbReference type="ARBA" id="ARBA00022845"/>
    </source>
</evidence>
<keyword evidence="1 4" id="KW-0810">Translation regulation</keyword>
<dbReference type="Gene3D" id="3.30.505.50">
    <property type="entry name" value="Sigma 54 modulation/S30EA ribosomal protein, C-terminal domain"/>
    <property type="match status" value="1"/>
</dbReference>
<dbReference type="InterPro" id="IPR036567">
    <property type="entry name" value="RHF-like"/>
</dbReference>
<dbReference type="SUPFAM" id="SSF69754">
    <property type="entry name" value="Ribosome binding protein Y (YfiA homologue)"/>
    <property type="match status" value="1"/>
</dbReference>
<dbReference type="Pfam" id="PF16321">
    <property type="entry name" value="Ribosom_S30AE_C"/>
    <property type="match status" value="1"/>
</dbReference>
<evidence type="ECO:0000313" key="7">
    <source>
        <dbReference type="Proteomes" id="UP000315252"/>
    </source>
</evidence>
<evidence type="ECO:0000313" key="6">
    <source>
        <dbReference type="EMBL" id="TQV83223.1"/>
    </source>
</evidence>
<dbReference type="EMBL" id="VHSH01000001">
    <property type="protein sequence ID" value="TQV83223.1"/>
    <property type="molecule type" value="Genomic_DNA"/>
</dbReference>
<protein>
    <recommendedName>
        <fullName evidence="3 4">Ribosome hibernation promoting factor</fullName>
        <shortName evidence="4">HPF</shortName>
    </recommendedName>
</protein>
<comment type="subcellular location">
    <subcellularLocation>
        <location evidence="4">Cytoplasm</location>
    </subcellularLocation>
</comment>
<dbReference type="CDD" id="cd00552">
    <property type="entry name" value="RaiA"/>
    <property type="match status" value="1"/>
</dbReference>
<evidence type="ECO:0000256" key="4">
    <source>
        <dbReference type="HAMAP-Rule" id="MF_00839"/>
    </source>
</evidence>
<dbReference type="HAMAP" id="MF_00839">
    <property type="entry name" value="HPF"/>
    <property type="match status" value="1"/>
</dbReference>
<dbReference type="GO" id="GO:0043024">
    <property type="term" value="F:ribosomal small subunit binding"/>
    <property type="evidence" value="ECO:0007669"/>
    <property type="project" value="TreeGrafter"/>
</dbReference>
<evidence type="ECO:0000259" key="5">
    <source>
        <dbReference type="Pfam" id="PF16321"/>
    </source>
</evidence>
<proteinExistence type="inferred from homology"/>
<dbReference type="InterPro" id="IPR003489">
    <property type="entry name" value="RHF/RaiA"/>
</dbReference>
<dbReference type="InterPro" id="IPR050574">
    <property type="entry name" value="HPF/YfiA_ribosome-assoc"/>
</dbReference>
<sequence length="195" mass="21627">MQLSVKGKQLDVGDAMRTHIEDSLSRTLDKYFGDAIDVNVTLTREAHLYHATVSAHVGRNIRLQANGAAAEPYPAFDVAAERLSKRLRRHKRKLRDHGNSNDHDVETQMAQQYILSGDAEAHEGDDSEGDGKPLIVAEMATDIPSLTAGQAVMRMDLEDLPAMMFRNSSHGGLNMIYRRPDGHIGWVDPRGNRGE</sequence>
<comment type="similarity">
    <text evidence="4">Belongs to the HPF/YfiA ribosome-associated protein family. Long HPF subfamily.</text>
</comment>
<dbReference type="Gene3D" id="3.30.160.100">
    <property type="entry name" value="Ribosome hibernation promotion factor-like"/>
    <property type="match status" value="1"/>
</dbReference>
<dbReference type="GO" id="GO:0045900">
    <property type="term" value="P:negative regulation of translational elongation"/>
    <property type="evidence" value="ECO:0007669"/>
    <property type="project" value="TreeGrafter"/>
</dbReference>
<dbReference type="NCBIfam" id="TIGR00741">
    <property type="entry name" value="yfiA"/>
    <property type="match status" value="1"/>
</dbReference>
<dbReference type="PANTHER" id="PTHR33231:SF1">
    <property type="entry name" value="30S RIBOSOMAL PROTEIN"/>
    <property type="match status" value="1"/>
</dbReference>
<dbReference type="InterPro" id="IPR038416">
    <property type="entry name" value="Ribosom_S30AE_C_sf"/>
</dbReference>
<comment type="caution">
    <text evidence="6">The sequence shown here is derived from an EMBL/GenBank/DDBJ whole genome shotgun (WGS) entry which is preliminary data.</text>
</comment>
<name>A0A545U1D9_9PROT</name>
<organism evidence="6 7">
    <name type="scientific">Denitrobaculum tricleocarpae</name>
    <dbReference type="NCBI Taxonomy" id="2591009"/>
    <lineage>
        <taxon>Bacteria</taxon>
        <taxon>Pseudomonadati</taxon>
        <taxon>Pseudomonadota</taxon>
        <taxon>Alphaproteobacteria</taxon>
        <taxon>Rhodospirillales</taxon>
        <taxon>Rhodospirillaceae</taxon>
        <taxon>Denitrobaculum</taxon>
    </lineage>
</organism>
<comment type="subunit">
    <text evidence="4">Interacts with 100S ribosomes.</text>
</comment>
<feature type="domain" description="Sigma 54 modulation/S30EA ribosomal protein C-terminal" evidence="5">
    <location>
        <begin position="132"/>
        <end position="185"/>
    </location>
</feature>
<gene>
    <name evidence="6" type="primary">raiA</name>
    <name evidence="4" type="synonym">hpf</name>
    <name evidence="6" type="ORF">FKG95_01075</name>
</gene>
<comment type="subunit">
    <text evidence="2">Associates exclusively with 100S ribosomes, which are dimers of 70S ribosomes.</text>
</comment>
<accession>A0A545U1D9</accession>
<dbReference type="AlphaFoldDB" id="A0A545U1D9"/>
<dbReference type="InterPro" id="IPR034694">
    <property type="entry name" value="HPF_long/plastid"/>
</dbReference>
<dbReference type="GO" id="GO:0022627">
    <property type="term" value="C:cytosolic small ribosomal subunit"/>
    <property type="evidence" value="ECO:0007669"/>
    <property type="project" value="TreeGrafter"/>
</dbReference>
<evidence type="ECO:0000256" key="3">
    <source>
        <dbReference type="ARBA" id="ARBA00041148"/>
    </source>
</evidence>